<feature type="signal peptide" evidence="2">
    <location>
        <begin position="1"/>
        <end position="20"/>
    </location>
</feature>
<sequence length="334" mass="37463">MKFKVAFFLSLFFIAQQLNAQQYSDLTFEAGISVGPMNSLTDIGGRIGRGRRGPKDLNIKSTTLYGSIYASAIYKNIWALRLEGTIGSVKSHDSLLAHAKNNGSIGRYNRNLSFRSPIDEISLTAEIHVLDILRPFDPEEFPPAFSPYLIGGIGYFHFNPQALLNSKWIDLRPLHTEGEGFSEYPDSKVYKLNQINIPVGVGVRYELSSKFNLRLEYINRILFTDYLDDVHNKYINPAVFYNYLSGTQLVDAVILNNRVRSDAVPNLTTARPGGRRGNPLNNDSYFTINLKIGYVFGRESSGSGYGNSSGGGGGREERRLRRAQKRQLLCPKLF</sequence>
<dbReference type="Pfam" id="PF19573">
    <property type="entry name" value="DUF6089"/>
    <property type="match status" value="1"/>
</dbReference>
<feature type="compositionally biased region" description="Gly residues" evidence="1">
    <location>
        <begin position="303"/>
        <end position="313"/>
    </location>
</feature>
<dbReference type="EMBL" id="VYQF01000018">
    <property type="protein sequence ID" value="KAA9034258.1"/>
    <property type="molecule type" value="Genomic_DNA"/>
</dbReference>
<evidence type="ECO:0000313" key="4">
    <source>
        <dbReference type="EMBL" id="KAA9034258.1"/>
    </source>
</evidence>
<dbReference type="Gene3D" id="2.40.160.20">
    <property type="match status" value="1"/>
</dbReference>
<organism evidence="4 5">
    <name type="scientific">Ginsengibacter hankyongi</name>
    <dbReference type="NCBI Taxonomy" id="2607284"/>
    <lineage>
        <taxon>Bacteria</taxon>
        <taxon>Pseudomonadati</taxon>
        <taxon>Bacteroidota</taxon>
        <taxon>Chitinophagia</taxon>
        <taxon>Chitinophagales</taxon>
        <taxon>Chitinophagaceae</taxon>
        <taxon>Ginsengibacter</taxon>
    </lineage>
</organism>
<gene>
    <name evidence="4" type="ORF">FW778_22850</name>
</gene>
<proteinExistence type="predicted"/>
<feature type="chain" id="PRO_5023851757" description="DUF6089 domain-containing protein" evidence="2">
    <location>
        <begin position="21"/>
        <end position="334"/>
    </location>
</feature>
<reference evidence="4 5" key="1">
    <citation type="submission" date="2019-09" db="EMBL/GenBank/DDBJ databases">
        <title>Draft genome sequence of Ginsengibacter sp. BR5-29.</title>
        <authorList>
            <person name="Im W.-T."/>
        </authorList>
    </citation>
    <scope>NUCLEOTIDE SEQUENCE [LARGE SCALE GENOMIC DNA]</scope>
    <source>
        <strain evidence="4 5">BR5-29</strain>
    </source>
</reference>
<evidence type="ECO:0000256" key="1">
    <source>
        <dbReference type="SAM" id="MobiDB-lite"/>
    </source>
</evidence>
<feature type="region of interest" description="Disordered" evidence="1">
    <location>
        <begin position="302"/>
        <end position="321"/>
    </location>
</feature>
<keyword evidence="5" id="KW-1185">Reference proteome</keyword>
<dbReference type="InterPro" id="IPR011250">
    <property type="entry name" value="OMP/PagP_B-barrel"/>
</dbReference>
<evidence type="ECO:0000313" key="5">
    <source>
        <dbReference type="Proteomes" id="UP000326903"/>
    </source>
</evidence>
<comment type="caution">
    <text evidence="4">The sequence shown here is derived from an EMBL/GenBank/DDBJ whole genome shotgun (WGS) entry which is preliminary data.</text>
</comment>
<accession>A0A5J5I980</accession>
<dbReference type="InterPro" id="IPR045743">
    <property type="entry name" value="DUF6089"/>
</dbReference>
<dbReference type="RefSeq" id="WP_150417246.1">
    <property type="nucleotide sequence ID" value="NZ_VYQF01000018.1"/>
</dbReference>
<dbReference type="Proteomes" id="UP000326903">
    <property type="component" value="Unassembled WGS sequence"/>
</dbReference>
<keyword evidence="2" id="KW-0732">Signal</keyword>
<evidence type="ECO:0000259" key="3">
    <source>
        <dbReference type="Pfam" id="PF19573"/>
    </source>
</evidence>
<feature type="domain" description="DUF6089" evidence="3">
    <location>
        <begin position="28"/>
        <end position="231"/>
    </location>
</feature>
<evidence type="ECO:0000256" key="2">
    <source>
        <dbReference type="SAM" id="SignalP"/>
    </source>
</evidence>
<dbReference type="AlphaFoldDB" id="A0A5J5I980"/>
<protein>
    <recommendedName>
        <fullName evidence="3">DUF6089 domain-containing protein</fullName>
    </recommendedName>
</protein>
<name>A0A5J5I980_9BACT</name>
<dbReference type="SUPFAM" id="SSF56925">
    <property type="entry name" value="OMPA-like"/>
    <property type="match status" value="1"/>
</dbReference>